<feature type="domain" description="CN hydrolase" evidence="3">
    <location>
        <begin position="2"/>
        <end position="246"/>
    </location>
</feature>
<evidence type="ECO:0000256" key="1">
    <source>
        <dbReference type="ARBA" id="ARBA00010613"/>
    </source>
</evidence>
<comment type="similarity">
    <text evidence="1">Belongs to the carbon-nitrogen hydrolase superfamily. NIT1/NIT2 family.</text>
</comment>
<dbReference type="PANTHER" id="PTHR23088:SF30">
    <property type="entry name" value="OMEGA-AMIDASE NIT2"/>
    <property type="match status" value="1"/>
</dbReference>
<dbReference type="Proteomes" id="UP000671913">
    <property type="component" value="Chromosome"/>
</dbReference>
<dbReference type="GO" id="GO:0006528">
    <property type="term" value="P:asparagine metabolic process"/>
    <property type="evidence" value="ECO:0007669"/>
    <property type="project" value="TreeGrafter"/>
</dbReference>
<dbReference type="GO" id="GO:0006107">
    <property type="term" value="P:oxaloacetate metabolic process"/>
    <property type="evidence" value="ECO:0007669"/>
    <property type="project" value="TreeGrafter"/>
</dbReference>
<proteinExistence type="inferred from homology"/>
<keyword evidence="2 4" id="KW-0378">Hydrolase</keyword>
<accession>A0A975GAL3</accession>
<sequence>MIKLALIQIKVHKDKNINLKRAEMGIKEAAKNGAEIICLPEMFNCPYDNNYFVKFAETYPNGDTIKMLAKAASENNVFIIGGSIPERYQDKLYNTCFIFNQKGEMSGRYRKIHLFDVDLKGMRFYESDTLSPGSDITIVDTGKIKLGIAICYDMRFPELMSLYAKKGVQMMVIPAAFNTITGPAHWEVLLRARAIDNQVFVAAISPARDETASYVAYGDSMVVGPWGNIITKAGIDEEIIYADIDLSIEEEIRKRIPLLKNRRM</sequence>
<dbReference type="GO" id="GO:0050152">
    <property type="term" value="F:omega-amidase activity"/>
    <property type="evidence" value="ECO:0007669"/>
    <property type="project" value="TreeGrafter"/>
</dbReference>
<dbReference type="Gene3D" id="3.60.110.10">
    <property type="entry name" value="Carbon-nitrogen hydrolase"/>
    <property type="match status" value="1"/>
</dbReference>
<gene>
    <name evidence="4" type="ORF">ACETAC_00795</name>
</gene>
<name>A0A975GAL3_9THEO</name>
<dbReference type="PROSITE" id="PS01227">
    <property type="entry name" value="UPF0012"/>
    <property type="match status" value="1"/>
</dbReference>
<dbReference type="GO" id="GO:0006541">
    <property type="term" value="P:glutamine metabolic process"/>
    <property type="evidence" value="ECO:0007669"/>
    <property type="project" value="TreeGrafter"/>
</dbReference>
<evidence type="ECO:0000313" key="4">
    <source>
        <dbReference type="EMBL" id="QSZ27503.1"/>
    </source>
</evidence>
<dbReference type="CDD" id="cd07572">
    <property type="entry name" value="nit"/>
    <property type="match status" value="1"/>
</dbReference>
<evidence type="ECO:0000313" key="5">
    <source>
        <dbReference type="Proteomes" id="UP000671913"/>
    </source>
</evidence>
<dbReference type="InterPro" id="IPR045254">
    <property type="entry name" value="Nit1/2_C-N_Hydrolase"/>
</dbReference>
<reference evidence="4" key="1">
    <citation type="submission" date="2020-08" db="EMBL/GenBank/DDBJ databases">
        <title>Genomic insights into the carbon and energy metabolism of the first obligate autotrophic acetogenic bacterium Aceticella autotrophica gen. nov., sp. nov.</title>
        <authorList>
            <person name="Toshchakov S.V."/>
            <person name="Elcheninov A.G."/>
            <person name="Kublanov I.V."/>
            <person name="Frolov E.N."/>
            <person name="Lebedinsky A.V."/>
        </authorList>
    </citation>
    <scope>NUCLEOTIDE SEQUENCE</scope>
    <source>
        <strain evidence="4">3443-3Ac</strain>
    </source>
</reference>
<dbReference type="KEGG" id="aaut:ACETAC_00795"/>
<dbReference type="Pfam" id="PF00795">
    <property type="entry name" value="CN_hydrolase"/>
    <property type="match status" value="1"/>
</dbReference>
<evidence type="ECO:0000259" key="3">
    <source>
        <dbReference type="PROSITE" id="PS50263"/>
    </source>
</evidence>
<dbReference type="EMBL" id="CP060096">
    <property type="protein sequence ID" value="QSZ27503.1"/>
    <property type="molecule type" value="Genomic_DNA"/>
</dbReference>
<dbReference type="InterPro" id="IPR001110">
    <property type="entry name" value="UPF0012_CS"/>
</dbReference>
<dbReference type="PANTHER" id="PTHR23088">
    <property type="entry name" value="NITRILASE-RELATED"/>
    <property type="match status" value="1"/>
</dbReference>
<protein>
    <submittedName>
        <fullName evidence="4">Carbon-nitrogen hydrolase family protein</fullName>
    </submittedName>
</protein>
<dbReference type="PROSITE" id="PS50263">
    <property type="entry name" value="CN_HYDROLASE"/>
    <property type="match status" value="1"/>
</dbReference>
<dbReference type="InterPro" id="IPR003010">
    <property type="entry name" value="C-N_Hydrolase"/>
</dbReference>
<organism evidence="4 5">
    <name type="scientific">Aceticella autotrophica</name>
    <dbReference type="NCBI Taxonomy" id="2755338"/>
    <lineage>
        <taxon>Bacteria</taxon>
        <taxon>Bacillati</taxon>
        <taxon>Bacillota</taxon>
        <taxon>Clostridia</taxon>
        <taxon>Thermoanaerobacterales</taxon>
        <taxon>Thermoanaerobacteraceae</taxon>
        <taxon>Aceticella</taxon>
    </lineage>
</organism>
<dbReference type="InterPro" id="IPR036526">
    <property type="entry name" value="C-N_Hydrolase_sf"/>
</dbReference>
<dbReference type="AlphaFoldDB" id="A0A975GAL3"/>
<keyword evidence="5" id="KW-1185">Reference proteome</keyword>
<dbReference type="RefSeq" id="WP_284680205.1">
    <property type="nucleotide sequence ID" value="NZ_CP060096.1"/>
</dbReference>
<dbReference type="SUPFAM" id="SSF56317">
    <property type="entry name" value="Carbon-nitrogen hydrolase"/>
    <property type="match status" value="1"/>
</dbReference>
<evidence type="ECO:0000256" key="2">
    <source>
        <dbReference type="ARBA" id="ARBA00022801"/>
    </source>
</evidence>